<evidence type="ECO:0000259" key="9">
    <source>
        <dbReference type="PROSITE" id="PS50071"/>
    </source>
</evidence>
<dbReference type="AlphaFoldDB" id="A0AA40FA01"/>
<feature type="compositionally biased region" description="Polar residues" evidence="8">
    <location>
        <begin position="151"/>
        <end position="167"/>
    </location>
</feature>
<dbReference type="InterPro" id="IPR050720">
    <property type="entry name" value="Engrailed_Homeobox_TFs"/>
</dbReference>
<keyword evidence="3 6" id="KW-0238">DNA-binding</keyword>
<comment type="similarity">
    <text evidence="2">Belongs to the engrailed homeobox family.</text>
</comment>
<feature type="compositionally biased region" description="Basic and acidic residues" evidence="8">
    <location>
        <begin position="11"/>
        <end position="24"/>
    </location>
</feature>
<evidence type="ECO:0000256" key="4">
    <source>
        <dbReference type="ARBA" id="ARBA00023155"/>
    </source>
</evidence>
<evidence type="ECO:0000256" key="8">
    <source>
        <dbReference type="SAM" id="MobiDB-lite"/>
    </source>
</evidence>
<sequence>MMGHAGMHGSKQTEPKPRLAKDEVELLESEFSKNQKPNSSTKRELAEQMGVEVPRINNWFQNRRAKEKQLKKTAEFEAQQAQQRDSSEPKSSDEQDQEDTSEFYGMSNHHQPLAISTATFGGHGSMDDESDGSESDRQQSAACEELEHATPGSTPPSRSIDSPTAVASNDYVPADPETSSPPASAVHVMSEFVPDVMRHSSFGQVQHQGDFQQPHPYVLGISTQHLTADNLPQGFSGLPECIALPPSANVETFPDTDYFEVPALTQFPSQLLEPQGHLDAHMKTESVSPQAMPESSPVLPEVRFKSPPPPADIAGRRKMRRPAPLVATALRGAPHIAGPKTGIDPPRRSETASPMRRISSASGLPGRVQKSFSSSMGPRSPFTIDRNKEALLQRLQTSQSPTMTSLNSVAFSPMSPEGMGGQQVLQESPMSTSPEDDQGFAFGSMGIAANYSMYNAEMNVKTPPDTPGLPSHFQDHFFSSTENQAWSFLPQEEPLPTPSLCSHDGSERQFPTMQIPGYIASQPATPSFPPSIGPAYTGGGFYGNTEYNFPDSYAADSSARSSPAGPPKSKQFQFAQNVTPQDFNAER</sequence>
<evidence type="ECO:0000256" key="1">
    <source>
        <dbReference type="ARBA" id="ARBA00004123"/>
    </source>
</evidence>
<keyword evidence="5 6" id="KW-0539">Nucleus</keyword>
<feature type="compositionally biased region" description="Low complexity" evidence="8">
    <location>
        <begin position="552"/>
        <end position="569"/>
    </location>
</feature>
<dbReference type="PANTHER" id="PTHR24341:SF6">
    <property type="entry name" value="HOMEOBOX PROTEIN INVECTED"/>
    <property type="match status" value="1"/>
</dbReference>
<feature type="compositionally biased region" description="Polar residues" evidence="8">
    <location>
        <begin position="570"/>
        <end position="587"/>
    </location>
</feature>
<feature type="region of interest" description="Disordered" evidence="8">
    <location>
        <begin position="1"/>
        <end position="184"/>
    </location>
</feature>
<dbReference type="InterPro" id="IPR009057">
    <property type="entry name" value="Homeodomain-like_sf"/>
</dbReference>
<feature type="compositionally biased region" description="Polar residues" evidence="8">
    <location>
        <begin position="108"/>
        <end position="119"/>
    </location>
</feature>
<feature type="DNA-binding region" description="Homeobox" evidence="6">
    <location>
        <begin position="12"/>
        <end position="71"/>
    </location>
</feature>
<evidence type="ECO:0000313" key="10">
    <source>
        <dbReference type="EMBL" id="KAK0753963.1"/>
    </source>
</evidence>
<proteinExistence type="inferred from homology"/>
<dbReference type="SUPFAM" id="SSF46689">
    <property type="entry name" value="Homeodomain-like"/>
    <property type="match status" value="1"/>
</dbReference>
<feature type="region of interest" description="Disordered" evidence="8">
    <location>
        <begin position="552"/>
        <end position="587"/>
    </location>
</feature>
<organism evidence="10 11">
    <name type="scientific">Schizothecium vesticola</name>
    <dbReference type="NCBI Taxonomy" id="314040"/>
    <lineage>
        <taxon>Eukaryota</taxon>
        <taxon>Fungi</taxon>
        <taxon>Dikarya</taxon>
        <taxon>Ascomycota</taxon>
        <taxon>Pezizomycotina</taxon>
        <taxon>Sordariomycetes</taxon>
        <taxon>Sordariomycetidae</taxon>
        <taxon>Sordariales</taxon>
        <taxon>Schizotheciaceae</taxon>
        <taxon>Schizothecium</taxon>
    </lineage>
</organism>
<comment type="caution">
    <text evidence="10">The sequence shown here is derived from an EMBL/GenBank/DDBJ whole genome shotgun (WGS) entry which is preliminary data.</text>
</comment>
<evidence type="ECO:0000313" key="11">
    <source>
        <dbReference type="Proteomes" id="UP001172155"/>
    </source>
</evidence>
<keyword evidence="11" id="KW-1185">Reference proteome</keyword>
<name>A0AA40FA01_9PEZI</name>
<comment type="subcellular location">
    <subcellularLocation>
        <location evidence="1 6 7">Nucleus</location>
    </subcellularLocation>
</comment>
<dbReference type="PROSITE" id="PS00027">
    <property type="entry name" value="HOMEOBOX_1"/>
    <property type="match status" value="1"/>
</dbReference>
<evidence type="ECO:0000256" key="7">
    <source>
        <dbReference type="RuleBase" id="RU000682"/>
    </source>
</evidence>
<dbReference type="CDD" id="cd00086">
    <property type="entry name" value="homeodomain"/>
    <property type="match status" value="1"/>
</dbReference>
<dbReference type="GO" id="GO:0003677">
    <property type="term" value="F:DNA binding"/>
    <property type="evidence" value="ECO:0007669"/>
    <property type="project" value="UniProtKB-UniRule"/>
</dbReference>
<dbReference type="PANTHER" id="PTHR24341">
    <property type="entry name" value="HOMEOBOX PROTEIN ENGRAILED"/>
    <property type="match status" value="1"/>
</dbReference>
<dbReference type="EMBL" id="JAUKUD010000001">
    <property type="protein sequence ID" value="KAK0753963.1"/>
    <property type="molecule type" value="Genomic_DNA"/>
</dbReference>
<feature type="region of interest" description="Disordered" evidence="8">
    <location>
        <begin position="281"/>
        <end position="316"/>
    </location>
</feature>
<evidence type="ECO:0000256" key="5">
    <source>
        <dbReference type="ARBA" id="ARBA00023242"/>
    </source>
</evidence>
<gene>
    <name evidence="10" type="ORF">B0T18DRAFT_398181</name>
</gene>
<dbReference type="Proteomes" id="UP001172155">
    <property type="component" value="Unassembled WGS sequence"/>
</dbReference>
<dbReference type="GO" id="GO:0000981">
    <property type="term" value="F:DNA-binding transcription factor activity, RNA polymerase II-specific"/>
    <property type="evidence" value="ECO:0007669"/>
    <property type="project" value="InterPro"/>
</dbReference>
<dbReference type="InterPro" id="IPR001356">
    <property type="entry name" value="HD"/>
</dbReference>
<dbReference type="GO" id="GO:0016586">
    <property type="term" value="C:RSC-type complex"/>
    <property type="evidence" value="ECO:0007669"/>
    <property type="project" value="TreeGrafter"/>
</dbReference>
<dbReference type="PROSITE" id="PS50071">
    <property type="entry name" value="HOMEOBOX_2"/>
    <property type="match status" value="1"/>
</dbReference>
<reference evidence="10" key="1">
    <citation type="submission" date="2023-06" db="EMBL/GenBank/DDBJ databases">
        <title>Genome-scale phylogeny and comparative genomics of the fungal order Sordariales.</title>
        <authorList>
            <consortium name="Lawrence Berkeley National Laboratory"/>
            <person name="Hensen N."/>
            <person name="Bonometti L."/>
            <person name="Westerberg I."/>
            <person name="Brannstrom I.O."/>
            <person name="Guillou S."/>
            <person name="Cros-Aarteil S."/>
            <person name="Calhoun S."/>
            <person name="Haridas S."/>
            <person name="Kuo A."/>
            <person name="Mondo S."/>
            <person name="Pangilinan J."/>
            <person name="Riley R."/>
            <person name="LaButti K."/>
            <person name="Andreopoulos B."/>
            <person name="Lipzen A."/>
            <person name="Chen C."/>
            <person name="Yanf M."/>
            <person name="Daum C."/>
            <person name="Ng V."/>
            <person name="Clum A."/>
            <person name="Steindorff A."/>
            <person name="Ohm R."/>
            <person name="Martin F."/>
            <person name="Silar P."/>
            <person name="Natvig D."/>
            <person name="Lalanne C."/>
            <person name="Gautier V."/>
            <person name="Ament-velasquez S.L."/>
            <person name="Kruys A."/>
            <person name="Hutchinson M.I."/>
            <person name="Powell A.J."/>
            <person name="Barry K."/>
            <person name="Miller A.N."/>
            <person name="Grigoriev I.V."/>
            <person name="Debuchy R."/>
            <person name="Gladieux P."/>
            <person name="Thoren M.H."/>
            <person name="Johannesson H."/>
        </authorList>
    </citation>
    <scope>NUCLEOTIDE SEQUENCE</scope>
    <source>
        <strain evidence="10">SMH3187-1</strain>
    </source>
</reference>
<dbReference type="Pfam" id="PF00046">
    <property type="entry name" value="Homeodomain"/>
    <property type="match status" value="1"/>
</dbReference>
<protein>
    <recommendedName>
        <fullName evidence="9">Homeobox domain-containing protein</fullName>
    </recommendedName>
</protein>
<dbReference type="InterPro" id="IPR017970">
    <property type="entry name" value="Homeobox_CS"/>
</dbReference>
<evidence type="ECO:0000256" key="2">
    <source>
        <dbReference type="ARBA" id="ARBA00010896"/>
    </source>
</evidence>
<feature type="domain" description="Homeobox" evidence="9">
    <location>
        <begin position="10"/>
        <end position="70"/>
    </location>
</feature>
<keyword evidence="4 6" id="KW-0371">Homeobox</keyword>
<evidence type="ECO:0000256" key="3">
    <source>
        <dbReference type="ARBA" id="ARBA00023125"/>
    </source>
</evidence>
<evidence type="ECO:0000256" key="6">
    <source>
        <dbReference type="PROSITE-ProRule" id="PRU00108"/>
    </source>
</evidence>
<dbReference type="SMART" id="SM00389">
    <property type="entry name" value="HOX"/>
    <property type="match status" value="1"/>
</dbReference>
<dbReference type="Gene3D" id="1.10.10.60">
    <property type="entry name" value="Homeodomain-like"/>
    <property type="match status" value="1"/>
</dbReference>
<feature type="region of interest" description="Disordered" evidence="8">
    <location>
        <begin position="335"/>
        <end position="382"/>
    </location>
</feature>
<accession>A0AA40FA01</accession>